<evidence type="ECO:0000256" key="1">
    <source>
        <dbReference type="ARBA" id="ARBA00008834"/>
    </source>
</evidence>
<dbReference type="Gene3D" id="2.160.20.10">
    <property type="entry name" value="Single-stranded right-handed beta-helix, Pectin lyase-like"/>
    <property type="match status" value="1"/>
</dbReference>
<dbReference type="InterPro" id="IPR024535">
    <property type="entry name" value="RHGA/B-epi-like_pectate_lyase"/>
</dbReference>
<dbReference type="EMBL" id="AP023367">
    <property type="protein sequence ID" value="BCJ96409.1"/>
    <property type="molecule type" value="Genomic_DNA"/>
</dbReference>
<dbReference type="PANTHER" id="PTHR31339:SF9">
    <property type="entry name" value="PLASMIN AND FIBRONECTIN-BINDING PROTEIN A"/>
    <property type="match status" value="1"/>
</dbReference>
<dbReference type="Proteomes" id="UP000515561">
    <property type="component" value="Chromosome"/>
</dbReference>
<feature type="domain" description="Rhamnogalacturonase A/B/Epimerase-like pectate lyase" evidence="5">
    <location>
        <begin position="81"/>
        <end position="147"/>
    </location>
</feature>
<protein>
    <submittedName>
        <fullName evidence="6">Polygalacturonase</fullName>
    </submittedName>
</protein>
<name>A0A6S6R4Y9_9FIRM</name>
<evidence type="ECO:0000313" key="7">
    <source>
        <dbReference type="Proteomes" id="UP000515561"/>
    </source>
</evidence>
<dbReference type="InterPro" id="IPR051801">
    <property type="entry name" value="GH28_Enzymes"/>
</dbReference>
<accession>A0A6S6R4Y9</accession>
<sequence length="517" mass="57394">MDIQVIYQGIRNIVFELQKEGVYETTEYEVFLNNEPVLKSSKIVESIYGLKPDTSYTLYLKRGEERSGEITFTTVKESFTLNVKDFGAKGDGIKDDTQFIQAAICSCPEGGRVFVPKGIYKITSIFLKSNLVLEIGKGAILSALTDRGLFPVLPGLIESYDETQEYNLGSWEGNPLDSFASILTGIKAENVVICGEGTIDGCAGFDNWWKNPKDKNIAFRPRMIFLNHCRNVTVTGITVQNSPAWNIHPYFSQDLRFLDIKVLGPANSHNTDGLDPESCENVEIAGCYFSVGDDCIAVKSGKIYMGRKFKVSSKGIHIRQSLMQDGHGAITLGSEIAAGVYDFSVTDCIFRDTDRGLRVKTRRGRGNDSVLDNILFENIKMDHVKAPFVVNSFYFCDPDGKSQYVSSKEKLPVDDRTPSIKSLIFKNIQCENSHYAGAYVYGLPEKKIESLVMENVSISYAENATTGVAAMMIGCEPTCRQGIYLNNIQKVVLKNVTVTGCTGEAVECQEVDELKRF</sequence>
<comment type="similarity">
    <text evidence="1 4">Belongs to the glycosyl hydrolase 28 family.</text>
</comment>
<dbReference type="KEGG" id="acel:acsn021_39780"/>
<organism evidence="6 7">
    <name type="scientific">Anaerocolumna cellulosilytica</name>
    <dbReference type="NCBI Taxonomy" id="433286"/>
    <lineage>
        <taxon>Bacteria</taxon>
        <taxon>Bacillati</taxon>
        <taxon>Bacillota</taxon>
        <taxon>Clostridia</taxon>
        <taxon>Lachnospirales</taxon>
        <taxon>Lachnospiraceae</taxon>
        <taxon>Anaerocolumna</taxon>
    </lineage>
</organism>
<dbReference type="GO" id="GO:0005975">
    <property type="term" value="P:carbohydrate metabolic process"/>
    <property type="evidence" value="ECO:0007669"/>
    <property type="project" value="InterPro"/>
</dbReference>
<evidence type="ECO:0000256" key="3">
    <source>
        <dbReference type="ARBA" id="ARBA00023295"/>
    </source>
</evidence>
<evidence type="ECO:0000256" key="4">
    <source>
        <dbReference type="RuleBase" id="RU361169"/>
    </source>
</evidence>
<proteinExistence type="inferred from homology"/>
<dbReference type="RefSeq" id="WP_184093261.1">
    <property type="nucleotide sequence ID" value="NZ_AP023367.1"/>
</dbReference>
<dbReference type="InterPro" id="IPR011050">
    <property type="entry name" value="Pectin_lyase_fold/virulence"/>
</dbReference>
<evidence type="ECO:0000256" key="2">
    <source>
        <dbReference type="ARBA" id="ARBA00022801"/>
    </source>
</evidence>
<dbReference type="SUPFAM" id="SSF51126">
    <property type="entry name" value="Pectin lyase-like"/>
    <property type="match status" value="1"/>
</dbReference>
<dbReference type="PANTHER" id="PTHR31339">
    <property type="entry name" value="PECTIN LYASE-RELATED"/>
    <property type="match status" value="1"/>
</dbReference>
<keyword evidence="2 4" id="KW-0378">Hydrolase</keyword>
<dbReference type="SMART" id="SM00710">
    <property type="entry name" value="PbH1"/>
    <property type="match status" value="6"/>
</dbReference>
<keyword evidence="7" id="KW-1185">Reference proteome</keyword>
<dbReference type="AlphaFoldDB" id="A0A6S6R4Y9"/>
<dbReference type="InterPro" id="IPR012334">
    <property type="entry name" value="Pectin_lyas_fold"/>
</dbReference>
<gene>
    <name evidence="6" type="ORF">acsn021_39780</name>
</gene>
<keyword evidence="3 4" id="KW-0326">Glycosidase</keyword>
<dbReference type="InterPro" id="IPR000743">
    <property type="entry name" value="Glyco_hydro_28"/>
</dbReference>
<dbReference type="Pfam" id="PF00295">
    <property type="entry name" value="Glyco_hydro_28"/>
    <property type="match status" value="1"/>
</dbReference>
<evidence type="ECO:0000259" key="5">
    <source>
        <dbReference type="Pfam" id="PF12708"/>
    </source>
</evidence>
<dbReference type="InterPro" id="IPR006626">
    <property type="entry name" value="PbH1"/>
</dbReference>
<reference evidence="6 7" key="1">
    <citation type="journal article" date="2016" name="Int. J. Syst. Evol. Microbiol.">
        <title>Descriptions of Anaerotaenia torta gen. nov., sp. nov. and Anaerocolumna cellulosilytica gen. nov., sp. nov. isolated from a methanogenic reactor of cattle waste.</title>
        <authorList>
            <person name="Uek A."/>
            <person name="Ohtaki Y."/>
            <person name="Kaku N."/>
            <person name="Ueki K."/>
        </authorList>
    </citation>
    <scope>NUCLEOTIDE SEQUENCE [LARGE SCALE GENOMIC DNA]</scope>
    <source>
        <strain evidence="6 7">SN021</strain>
    </source>
</reference>
<dbReference type="Pfam" id="PF12708">
    <property type="entry name" value="Pect-lyase_RHGA_epim"/>
    <property type="match status" value="1"/>
</dbReference>
<dbReference type="GO" id="GO:0004650">
    <property type="term" value="F:polygalacturonase activity"/>
    <property type="evidence" value="ECO:0007669"/>
    <property type="project" value="InterPro"/>
</dbReference>
<evidence type="ECO:0000313" key="6">
    <source>
        <dbReference type="EMBL" id="BCJ96409.1"/>
    </source>
</evidence>